<accession>M4SMG9</accession>
<dbReference type="EMBL" id="JF974296">
    <property type="protein sequence ID" value="AGH57562.1"/>
    <property type="molecule type" value="Genomic_DNA"/>
</dbReference>
<keyword evidence="2" id="KW-1185">Reference proteome</keyword>
<name>M4SMG9_9CAUD</name>
<reference evidence="1 2" key="1">
    <citation type="submission" date="2010-11" db="EMBL/GenBank/DDBJ databases">
        <title>The Genome Sequence of Pseudoalteromonas phage pYD6-A.</title>
        <authorList>
            <consortium name="The Broad Institute Genome Sequencing Platform"/>
            <person name="Henn M.R."/>
            <person name="Wolf A."/>
            <person name="Jost G."/>
            <person name="Levin J."/>
            <person name="Malboeuf C."/>
            <person name="Casali M."/>
            <person name="Russ C."/>
            <person name="Lennon N."/>
            <person name="Chapman S.B."/>
            <person name="Erlich R."/>
            <person name="Young S.K."/>
            <person name="Yandava C."/>
            <person name="Zeng Q."/>
            <person name="Alvarado L."/>
            <person name="Anderson S."/>
            <person name="Berlin A."/>
            <person name="Chen Z."/>
            <person name="Freedman E."/>
            <person name="Gellesch M."/>
            <person name="Goldberg J."/>
            <person name="Green L."/>
            <person name="Griggs A."/>
            <person name="Gujja S."/>
            <person name="Heilman E.R."/>
            <person name="Heiman D."/>
            <person name="Hollinger A."/>
            <person name="Howarth C."/>
            <person name="Larson L."/>
            <person name="Mehta T."/>
            <person name="Pearson M."/>
            <person name="Roberts A."/>
            <person name="Ryan E."/>
            <person name="Saif S."/>
            <person name="Shea T."/>
            <person name="Shenoy N."/>
            <person name="Sisk P."/>
            <person name="Stolte C."/>
            <person name="Sykes S."/>
            <person name="White J."/>
            <person name="Haas B."/>
            <person name="Nusbaum C."/>
            <person name="Birren B."/>
        </authorList>
    </citation>
    <scope>NUCLEOTIDE SEQUENCE [LARGE SCALE GENOMIC DNA]</scope>
    <source>
        <strain evidence="2">pYD6-A</strain>
    </source>
</reference>
<organism evidence="1 2">
    <name type="scientific">Pseudoalteromonas phage pYD6-A</name>
    <dbReference type="NCBI Taxonomy" id="754052"/>
    <lineage>
        <taxon>Viruses</taxon>
        <taxon>Duplodnaviria</taxon>
        <taxon>Heunggongvirae</taxon>
        <taxon>Uroviricota</taxon>
        <taxon>Caudoviricetes</taxon>
        <taxon>Schitoviridae</taxon>
        <taxon>Fuhrmanvirinae</taxon>
        <taxon>Matsuvirus</taxon>
        <taxon>Matsuvirus pYD6A</taxon>
    </lineage>
</organism>
<protein>
    <submittedName>
        <fullName evidence="1">Uncharacterized protein</fullName>
    </submittedName>
</protein>
<evidence type="ECO:0000313" key="2">
    <source>
        <dbReference type="Proteomes" id="UP000204048"/>
    </source>
</evidence>
<gene>
    <name evidence="1" type="ORF">PYDG_00030</name>
</gene>
<dbReference type="RefSeq" id="YP_007674240.1">
    <property type="nucleotide sequence ID" value="NC_020849.1"/>
</dbReference>
<dbReference type="KEGG" id="vg:15010773"/>
<proteinExistence type="predicted"/>
<dbReference type="GeneID" id="15010773"/>
<evidence type="ECO:0000313" key="1">
    <source>
        <dbReference type="EMBL" id="AGH57562.1"/>
    </source>
</evidence>
<sequence>MINEVKNPRFMLCEYICMFSKRTKWLVVSSMDLAATFIDYKDIEYHVRNGSITTSSFGHDSLYTPEYIINHRSVKTSRVKHHGYFKHLKDIVNYLKMEELLK</sequence>
<dbReference type="Proteomes" id="UP000204048">
    <property type="component" value="Segment"/>
</dbReference>